<evidence type="ECO:0000313" key="1">
    <source>
        <dbReference type="EMBL" id="SIQ91144.1"/>
    </source>
</evidence>
<dbReference type="OrthoDB" id="9813878at2"/>
<dbReference type="Gene3D" id="1.25.40.10">
    <property type="entry name" value="Tetratricopeptide repeat domain"/>
    <property type="match status" value="1"/>
</dbReference>
<dbReference type="RefSeq" id="WP_076421722.1">
    <property type="nucleotide sequence ID" value="NZ_FTNM01000002.1"/>
</dbReference>
<sequence>MRILFKVISILFIMLGFLITPLEVLGDSGHDVLLKKAYELKEQYKETEALAVYEQILAADELNYEALCQASLLHNLMGHRFTDDSRKLNHFSTAKSYAQRAYQVDSMDARSNYAMALSLASLATISGPKQRLATFSQLKPYLDGALAADFRHADAWHLLGRWYFKMANLNFAEITAYKVMLGGMADKPATNKDAIYAMEMAILHNPNNLRYYFDLANIYQEMKNKEACVYTLQRAMAQNLDLQTKEELELSRRCKIMLQEYQK</sequence>
<evidence type="ECO:0000313" key="2">
    <source>
        <dbReference type="Proteomes" id="UP000185924"/>
    </source>
</evidence>
<proteinExistence type="predicted"/>
<dbReference type="AlphaFoldDB" id="A0A1N6WM26"/>
<reference evidence="2" key="1">
    <citation type="submission" date="2017-01" db="EMBL/GenBank/DDBJ databases">
        <authorList>
            <person name="Varghese N."/>
            <person name="Submissions S."/>
        </authorList>
    </citation>
    <scope>NUCLEOTIDE SEQUENCE [LARGE SCALE GENOMIC DNA]</scope>
    <source>
        <strain evidence="2">DM9</strain>
    </source>
</reference>
<organism evidence="1 2">
    <name type="scientific">Pontibacter lucknowensis</name>
    <dbReference type="NCBI Taxonomy" id="1077936"/>
    <lineage>
        <taxon>Bacteria</taxon>
        <taxon>Pseudomonadati</taxon>
        <taxon>Bacteroidota</taxon>
        <taxon>Cytophagia</taxon>
        <taxon>Cytophagales</taxon>
        <taxon>Hymenobacteraceae</taxon>
        <taxon>Pontibacter</taxon>
    </lineage>
</organism>
<dbReference type="STRING" id="1077936.SAMN05421545_1634"/>
<protein>
    <recommendedName>
        <fullName evidence="3">Tetratricopeptide repeat-containing protein</fullName>
    </recommendedName>
</protein>
<dbReference type="EMBL" id="FTNM01000002">
    <property type="protein sequence ID" value="SIQ91144.1"/>
    <property type="molecule type" value="Genomic_DNA"/>
</dbReference>
<name>A0A1N6WM26_9BACT</name>
<dbReference type="InterPro" id="IPR011990">
    <property type="entry name" value="TPR-like_helical_dom_sf"/>
</dbReference>
<keyword evidence="2" id="KW-1185">Reference proteome</keyword>
<gene>
    <name evidence="1" type="ORF">SAMN05421545_1634</name>
</gene>
<accession>A0A1N6WM26</accession>
<evidence type="ECO:0008006" key="3">
    <source>
        <dbReference type="Google" id="ProtNLM"/>
    </source>
</evidence>
<dbReference type="Proteomes" id="UP000185924">
    <property type="component" value="Unassembled WGS sequence"/>
</dbReference>
<dbReference type="SUPFAM" id="SSF48452">
    <property type="entry name" value="TPR-like"/>
    <property type="match status" value="1"/>
</dbReference>